<dbReference type="InterPro" id="IPR008619">
    <property type="entry name" value="Filamentous_hemagglutn_rpt"/>
</dbReference>
<feature type="non-terminal residue" evidence="1">
    <location>
        <position position="1"/>
    </location>
</feature>
<dbReference type="Pfam" id="PF05594">
    <property type="entry name" value="Fil_haemagg"/>
    <property type="match status" value="1"/>
</dbReference>
<dbReference type="NCBIfam" id="TIGR01731">
    <property type="entry name" value="fil_hemag_20aa"/>
    <property type="match status" value="3"/>
</dbReference>
<gene>
    <name evidence="1" type="ORF">PSYJA_39695</name>
</gene>
<dbReference type="InterPro" id="IPR010069">
    <property type="entry name" value="CdiA_FHA1_rpt"/>
</dbReference>
<dbReference type="EMBL" id="AEAH01002869">
    <property type="protein sequence ID" value="EGH34767.1"/>
    <property type="molecule type" value="Genomic_DNA"/>
</dbReference>
<proteinExistence type="predicted"/>
<evidence type="ECO:0000313" key="1">
    <source>
        <dbReference type="EMBL" id="EGH34767.1"/>
    </source>
</evidence>
<feature type="non-terminal residue" evidence="1">
    <location>
        <position position="75"/>
    </location>
</feature>
<dbReference type="AlphaFoldDB" id="F3FX25"/>
<accession>F3FX25</accession>
<dbReference type="HOGENOM" id="CLU_2660505_0_0_6"/>
<dbReference type="Proteomes" id="UP000004471">
    <property type="component" value="Unassembled WGS sequence"/>
</dbReference>
<name>F3FX25_PSESX</name>
<comment type="caution">
    <text evidence="1">The sequence shown here is derived from an EMBL/GenBank/DDBJ whole genome shotgun (WGS) entry which is preliminary data.</text>
</comment>
<sequence>SDSVDNRGGSIRAEKGLQLFVDALDNSQTGLSTTQKGLINSNAGLELVGTRLDNQNGLLNAAGLMQLQVDSVANG</sequence>
<evidence type="ECO:0000313" key="2">
    <source>
        <dbReference type="Proteomes" id="UP000004471"/>
    </source>
</evidence>
<protein>
    <submittedName>
        <fullName evidence="1">Filamentous hemagglutinin, intein-containing</fullName>
    </submittedName>
</protein>
<reference evidence="1 2" key="1">
    <citation type="journal article" date="2011" name="PLoS Pathog.">
        <title>Dynamic evolution of pathogenicity revealed by sequencing and comparative genomics of 19 Pseudomonas syringae isolates.</title>
        <authorList>
            <person name="Baltrus D.A."/>
            <person name="Nishimura M.T."/>
            <person name="Romanchuk A."/>
            <person name="Chang J.H."/>
            <person name="Mukhtar M.S."/>
            <person name="Cherkis K."/>
            <person name="Roach J."/>
            <person name="Grant S.R."/>
            <person name="Jones C.D."/>
            <person name="Dangl J.L."/>
        </authorList>
    </citation>
    <scope>NUCLEOTIDE SEQUENCE [LARGE SCALE GENOMIC DNA]</scope>
    <source>
        <strain evidence="2">M301072PT</strain>
    </source>
</reference>
<organism evidence="1 2">
    <name type="scientific">Pseudomonas syringae pv. japonica str. M301072</name>
    <dbReference type="NCBI Taxonomy" id="629262"/>
    <lineage>
        <taxon>Bacteria</taxon>
        <taxon>Pseudomonadati</taxon>
        <taxon>Pseudomonadota</taxon>
        <taxon>Gammaproteobacteria</taxon>
        <taxon>Pseudomonadales</taxon>
        <taxon>Pseudomonadaceae</taxon>
        <taxon>Pseudomonas</taxon>
        <taxon>Pseudomonas syringae</taxon>
    </lineage>
</organism>